<feature type="transmembrane region" description="Helical" evidence="2">
    <location>
        <begin position="148"/>
        <end position="169"/>
    </location>
</feature>
<evidence type="ECO:0000313" key="3">
    <source>
        <dbReference type="EMBL" id="MFD0959259.1"/>
    </source>
</evidence>
<organism evidence="3 4">
    <name type="scientific">Paenibacillus chungangensis</name>
    <dbReference type="NCBI Taxonomy" id="696535"/>
    <lineage>
        <taxon>Bacteria</taxon>
        <taxon>Bacillati</taxon>
        <taxon>Bacillota</taxon>
        <taxon>Bacilli</taxon>
        <taxon>Bacillales</taxon>
        <taxon>Paenibacillaceae</taxon>
        <taxon>Paenibacillus</taxon>
    </lineage>
</organism>
<dbReference type="RefSeq" id="WP_377563327.1">
    <property type="nucleotide sequence ID" value="NZ_JBHTJZ010000008.1"/>
</dbReference>
<keyword evidence="2" id="KW-0472">Membrane</keyword>
<evidence type="ECO:0000256" key="1">
    <source>
        <dbReference type="SAM" id="MobiDB-lite"/>
    </source>
</evidence>
<sequence>MIGRSGNPTLKENTFQRTGDSHSGGVMTIDGTVNKTFIALAILLGGAFAAWSMYEGGNASVMGLAIGGAIAGFVLALIISFVPRSAPYLVPIYAAVEGLFLGAISAHFNAQTNGIAMQAALLTMGVFLAMLLAYKTGLIKATPTFKKIVIAATLGIMVMYLFSFVLSFFGVGMSFLHDSSMLSIGISLVVVGIAALNLVLDFDFIEQGSQQGAPKYMEWFGAFGLLVTLVWLYVEMLRLLSKLANRD</sequence>
<feature type="transmembrane region" description="Helical" evidence="2">
    <location>
        <begin position="88"/>
        <end position="109"/>
    </location>
</feature>
<evidence type="ECO:0000256" key="2">
    <source>
        <dbReference type="SAM" id="Phobius"/>
    </source>
</evidence>
<keyword evidence="4" id="KW-1185">Reference proteome</keyword>
<gene>
    <name evidence="3" type="ORF">ACFQ2I_07640</name>
</gene>
<dbReference type="PANTHER" id="PTHR41282:SF1">
    <property type="entry name" value="CONSERVED TRANSMEMBRANE PROTEIN-RELATED"/>
    <property type="match status" value="1"/>
</dbReference>
<dbReference type="Proteomes" id="UP001596989">
    <property type="component" value="Unassembled WGS sequence"/>
</dbReference>
<name>A0ABW3HP10_9BACL</name>
<dbReference type="PANTHER" id="PTHR41282">
    <property type="entry name" value="CONSERVED TRANSMEMBRANE PROTEIN-RELATED"/>
    <property type="match status" value="1"/>
</dbReference>
<feature type="compositionally biased region" description="Polar residues" evidence="1">
    <location>
        <begin position="1"/>
        <end position="18"/>
    </location>
</feature>
<feature type="transmembrane region" description="Helical" evidence="2">
    <location>
        <begin position="216"/>
        <end position="234"/>
    </location>
</feature>
<feature type="transmembrane region" description="Helical" evidence="2">
    <location>
        <begin position="181"/>
        <end position="204"/>
    </location>
</feature>
<comment type="caution">
    <text evidence="3">The sequence shown here is derived from an EMBL/GenBank/DDBJ whole genome shotgun (WGS) entry which is preliminary data.</text>
</comment>
<protein>
    <submittedName>
        <fullName evidence="3">Bax inhibitor-1/YccA family protein</fullName>
    </submittedName>
</protein>
<keyword evidence="2" id="KW-0812">Transmembrane</keyword>
<reference evidence="4" key="1">
    <citation type="journal article" date="2019" name="Int. J. Syst. Evol. Microbiol.">
        <title>The Global Catalogue of Microorganisms (GCM) 10K type strain sequencing project: providing services to taxonomists for standard genome sequencing and annotation.</title>
        <authorList>
            <consortium name="The Broad Institute Genomics Platform"/>
            <consortium name="The Broad Institute Genome Sequencing Center for Infectious Disease"/>
            <person name="Wu L."/>
            <person name="Ma J."/>
        </authorList>
    </citation>
    <scope>NUCLEOTIDE SEQUENCE [LARGE SCALE GENOMIC DNA]</scope>
    <source>
        <strain evidence="4">CCUG 59129</strain>
    </source>
</reference>
<dbReference type="PIRSF" id="PIRSF009160">
    <property type="entry name" value="UCP009160"/>
    <property type="match status" value="1"/>
</dbReference>
<feature type="transmembrane region" description="Helical" evidence="2">
    <location>
        <begin position="115"/>
        <end position="136"/>
    </location>
</feature>
<proteinExistence type="predicted"/>
<evidence type="ECO:0000313" key="4">
    <source>
        <dbReference type="Proteomes" id="UP001596989"/>
    </source>
</evidence>
<feature type="transmembrane region" description="Helical" evidence="2">
    <location>
        <begin position="60"/>
        <end position="81"/>
    </location>
</feature>
<dbReference type="InterPro" id="IPR010539">
    <property type="entry name" value="BaxI_1-like"/>
</dbReference>
<keyword evidence="2" id="KW-1133">Transmembrane helix</keyword>
<feature type="region of interest" description="Disordered" evidence="1">
    <location>
        <begin position="1"/>
        <end position="21"/>
    </location>
</feature>
<dbReference type="EMBL" id="JBHTJZ010000008">
    <property type="protein sequence ID" value="MFD0959259.1"/>
    <property type="molecule type" value="Genomic_DNA"/>
</dbReference>
<accession>A0ABW3HP10</accession>
<feature type="transmembrane region" description="Helical" evidence="2">
    <location>
        <begin position="37"/>
        <end position="54"/>
    </location>
</feature>
<dbReference type="Pfam" id="PF12811">
    <property type="entry name" value="BaxI_1"/>
    <property type="match status" value="1"/>
</dbReference>